<protein>
    <submittedName>
        <fullName evidence="2">Uncharacterized protein</fullName>
    </submittedName>
</protein>
<name>A0A140G6W4_9CAUD</name>
<dbReference type="KEGG" id="vg:29126988"/>
<accession>A0A140G6W4</accession>
<reference evidence="2" key="1">
    <citation type="submission" date="2018-02" db="EMBL/GenBank/DDBJ databases">
        <authorList>
            <person name="Staples A.K."/>
            <person name="Oates E.A."/>
            <person name="Brown C.B."/>
            <person name="McDaniel C.M."/>
            <person name="Wathen K.E."/>
            <person name="Thompson A.R."/>
            <person name="Goedde M.A."/>
            <person name="Gaffney B."/>
            <person name="Rinehart C.A."/>
            <person name="King R.A."/>
            <person name="Bowman C.A."/>
            <person name="Russell D.A."/>
            <person name="Pope W.H."/>
            <person name="Jacobs-Sera D."/>
            <person name="Hendrix R.W."/>
            <person name="Hatfull G.F."/>
        </authorList>
    </citation>
    <scope>NUCLEOTIDE SEQUENCE</scope>
</reference>
<evidence type="ECO:0000313" key="2">
    <source>
        <dbReference type="EMBL" id="AMM44399.1"/>
    </source>
</evidence>
<dbReference type="RefSeq" id="YP_009300720.1">
    <property type="nucleotide sequence ID" value="NC_031224.2"/>
</dbReference>
<keyword evidence="1" id="KW-0472">Membrane</keyword>
<evidence type="ECO:0000313" key="3">
    <source>
        <dbReference type="Proteomes" id="UP000201625"/>
    </source>
</evidence>
<dbReference type="GeneID" id="29126988"/>
<sequence>MKINNPKRSTKTGYAIVAGAGLAAGAFLMHVIERVAYKSDLEFLGMATQYAEEAVDTAKRVIEGDEDSDSRE</sequence>
<keyword evidence="1" id="KW-1133">Transmembrane helix</keyword>
<feature type="transmembrane region" description="Helical" evidence="1">
    <location>
        <begin position="12"/>
        <end position="32"/>
    </location>
</feature>
<dbReference type="Proteomes" id="UP000201625">
    <property type="component" value="Segment"/>
</dbReference>
<organism evidence="2 3">
    <name type="scientific">Arthrobacter phage Mudcat</name>
    <dbReference type="NCBI Taxonomy" id="1796997"/>
    <lineage>
        <taxon>Viruses</taxon>
        <taxon>Duplodnaviria</taxon>
        <taxon>Heunggongvirae</taxon>
        <taxon>Uroviricota</taxon>
        <taxon>Caudoviricetes</taxon>
        <taxon>Mudcatvirus</taxon>
        <taxon>Mudcatvirus mudcat</taxon>
    </lineage>
</organism>
<gene>
    <name evidence="2" type="primary">31</name>
    <name evidence="2" type="ORF">MUDCAT_31</name>
</gene>
<dbReference type="OrthoDB" id="37141at10239"/>
<keyword evidence="1" id="KW-0812">Transmembrane</keyword>
<keyword evidence="3" id="KW-1185">Reference proteome</keyword>
<proteinExistence type="predicted"/>
<dbReference type="EMBL" id="KU647628">
    <property type="protein sequence ID" value="AMM44399.1"/>
    <property type="molecule type" value="Genomic_DNA"/>
</dbReference>
<evidence type="ECO:0000256" key="1">
    <source>
        <dbReference type="SAM" id="Phobius"/>
    </source>
</evidence>